<proteinExistence type="predicted"/>
<sequence>MLRRTAWPILLLLLLGVQITALMCTVRCGAMAAHAPSTDVHSMADCHHGMQPERAPVISLNHCATHPCSTDLPVMQLRSADEAALSSAGSVALPAAPFAIPLSTNIIGATNSRFLGEPVSPAAFDPLIVSLRV</sequence>
<dbReference type="RefSeq" id="WP_131994443.1">
    <property type="nucleotide sequence ID" value="NZ_SMGK01000002.1"/>
</dbReference>
<evidence type="ECO:0000313" key="2">
    <source>
        <dbReference type="Proteomes" id="UP000295210"/>
    </source>
</evidence>
<protein>
    <submittedName>
        <fullName evidence="1">Uncharacterized protein</fullName>
    </submittedName>
</protein>
<gene>
    <name evidence="1" type="ORF">C7378_1637</name>
</gene>
<dbReference type="AlphaFoldDB" id="A0A4R1L9J8"/>
<keyword evidence="2" id="KW-1185">Reference proteome</keyword>
<dbReference type="Proteomes" id="UP000295210">
    <property type="component" value="Unassembled WGS sequence"/>
</dbReference>
<name>A0A4R1L9J8_9BACT</name>
<accession>A0A4R1L9J8</accession>
<reference evidence="1 2" key="1">
    <citation type="submission" date="2019-03" db="EMBL/GenBank/DDBJ databases">
        <title>Genomic Encyclopedia of Type Strains, Phase IV (KMG-IV): sequencing the most valuable type-strain genomes for metagenomic binning, comparative biology and taxonomic classification.</title>
        <authorList>
            <person name="Goeker M."/>
        </authorList>
    </citation>
    <scope>NUCLEOTIDE SEQUENCE [LARGE SCALE GENOMIC DNA]</scope>
    <source>
        <strain evidence="1 2">DSM 103428</strain>
    </source>
</reference>
<comment type="caution">
    <text evidence="1">The sequence shown here is derived from an EMBL/GenBank/DDBJ whole genome shotgun (WGS) entry which is preliminary data.</text>
</comment>
<evidence type="ECO:0000313" key="1">
    <source>
        <dbReference type="EMBL" id="TCK74017.1"/>
    </source>
</evidence>
<organism evidence="1 2">
    <name type="scientific">Acidipila rosea</name>
    <dbReference type="NCBI Taxonomy" id="768535"/>
    <lineage>
        <taxon>Bacteria</taxon>
        <taxon>Pseudomonadati</taxon>
        <taxon>Acidobacteriota</taxon>
        <taxon>Terriglobia</taxon>
        <taxon>Terriglobales</taxon>
        <taxon>Acidobacteriaceae</taxon>
        <taxon>Acidipila</taxon>
    </lineage>
</organism>
<dbReference type="EMBL" id="SMGK01000002">
    <property type="protein sequence ID" value="TCK74017.1"/>
    <property type="molecule type" value="Genomic_DNA"/>
</dbReference>